<evidence type="ECO:0000313" key="2">
    <source>
        <dbReference type="Proteomes" id="UP000299102"/>
    </source>
</evidence>
<comment type="caution">
    <text evidence="1">The sequence shown here is derived from an EMBL/GenBank/DDBJ whole genome shotgun (WGS) entry which is preliminary data.</text>
</comment>
<evidence type="ECO:0000313" key="1">
    <source>
        <dbReference type="EMBL" id="GBP29158.1"/>
    </source>
</evidence>
<reference evidence="1 2" key="1">
    <citation type="journal article" date="2019" name="Commun. Biol.">
        <title>The bagworm genome reveals a unique fibroin gene that provides high tensile strength.</title>
        <authorList>
            <person name="Kono N."/>
            <person name="Nakamura H."/>
            <person name="Ohtoshi R."/>
            <person name="Tomita M."/>
            <person name="Numata K."/>
            <person name="Arakawa K."/>
        </authorList>
    </citation>
    <scope>NUCLEOTIDE SEQUENCE [LARGE SCALE GENOMIC DNA]</scope>
</reference>
<gene>
    <name evidence="1" type="ORF">EVAR_17696_1</name>
</gene>
<sequence length="86" mass="9375">MYRVLCRVRADPAVDSGRGSHIQVITVFSGPEHVSSQRGHFKIAPLALCPGEHAKPWTLVNVVTASVTSVVDGPQDELRQREGLKD</sequence>
<organism evidence="1 2">
    <name type="scientific">Eumeta variegata</name>
    <name type="common">Bagworm moth</name>
    <name type="synonym">Eumeta japonica</name>
    <dbReference type="NCBI Taxonomy" id="151549"/>
    <lineage>
        <taxon>Eukaryota</taxon>
        <taxon>Metazoa</taxon>
        <taxon>Ecdysozoa</taxon>
        <taxon>Arthropoda</taxon>
        <taxon>Hexapoda</taxon>
        <taxon>Insecta</taxon>
        <taxon>Pterygota</taxon>
        <taxon>Neoptera</taxon>
        <taxon>Endopterygota</taxon>
        <taxon>Lepidoptera</taxon>
        <taxon>Glossata</taxon>
        <taxon>Ditrysia</taxon>
        <taxon>Tineoidea</taxon>
        <taxon>Psychidae</taxon>
        <taxon>Oiketicinae</taxon>
        <taxon>Eumeta</taxon>
    </lineage>
</organism>
<dbReference type="AlphaFoldDB" id="A0A4C1URS7"/>
<dbReference type="Proteomes" id="UP000299102">
    <property type="component" value="Unassembled WGS sequence"/>
</dbReference>
<keyword evidence="2" id="KW-1185">Reference proteome</keyword>
<proteinExistence type="predicted"/>
<dbReference type="EMBL" id="BGZK01000216">
    <property type="protein sequence ID" value="GBP29158.1"/>
    <property type="molecule type" value="Genomic_DNA"/>
</dbReference>
<name>A0A4C1URS7_EUMVA</name>
<accession>A0A4C1URS7</accession>
<protein>
    <submittedName>
        <fullName evidence="1">Uncharacterized protein</fullName>
    </submittedName>
</protein>